<dbReference type="PANTHER" id="PTHR12001:SF85">
    <property type="entry name" value="SHORT CHAIN ISOPRENYL DIPHOSPHATE SYNTHASE"/>
    <property type="match status" value="1"/>
</dbReference>
<dbReference type="InterPro" id="IPR033749">
    <property type="entry name" value="Polyprenyl_synt_CS"/>
</dbReference>
<dbReference type="GO" id="GO:0008299">
    <property type="term" value="P:isoprenoid biosynthetic process"/>
    <property type="evidence" value="ECO:0007669"/>
    <property type="project" value="InterPro"/>
</dbReference>
<dbReference type="PANTHER" id="PTHR12001">
    <property type="entry name" value="GERANYLGERANYL PYROPHOSPHATE SYNTHASE"/>
    <property type="match status" value="1"/>
</dbReference>
<dbReference type="GO" id="GO:0046872">
    <property type="term" value="F:metal ion binding"/>
    <property type="evidence" value="ECO:0007669"/>
    <property type="project" value="UniProtKB-KW"/>
</dbReference>
<keyword evidence="3 6" id="KW-0808">Transferase</keyword>
<keyword evidence="5" id="KW-0460">Magnesium</keyword>
<dbReference type="PROSITE" id="PS00444">
    <property type="entry name" value="POLYPRENYL_SYNTHASE_2"/>
    <property type="match status" value="1"/>
</dbReference>
<reference evidence="7 8" key="1">
    <citation type="submission" date="2018-10" db="EMBL/GenBank/DDBJ databases">
        <title>Kocuria sp. M5W7-7, whole genome shotgun sequence.</title>
        <authorList>
            <person name="Tuo L."/>
        </authorList>
    </citation>
    <scope>NUCLEOTIDE SEQUENCE [LARGE SCALE GENOMIC DNA]</scope>
    <source>
        <strain evidence="7 8">M5W7-7</strain>
    </source>
</reference>
<sequence>MASPADTATVQAETQAFLAGLTRTLDTWFQQQSAGAADISEAAVPLVESISALSTGGKRLRAQLLYWGWRAAGKAADSTVPLEAAAALELFQTAALIHDDVIDRSATRRGMPSTHERFSSLHTERRWEQDPAHFGSSAAILTGDLALTWSEQLFNLAVEHAGHPSGAAEDFATMRTEVMIGQYLDIHAEVAGPDVPRDQAVQRALDVLRYKSAKYSAEHPVALGMLLAGGDPDLVRAGRAFALPLGEAFQVRDDVLGVFGDPATTGKPAGDDLREGKRTVVTGLHFERADRADAEVVANSLGQQDLSEVQVRAAQEALRRSGALTATEDLVERLTADTFEALDQLPVGPVVRTAFRTIAQAAVRRDR</sequence>
<evidence type="ECO:0000256" key="5">
    <source>
        <dbReference type="ARBA" id="ARBA00022842"/>
    </source>
</evidence>
<dbReference type="GO" id="GO:0004659">
    <property type="term" value="F:prenyltransferase activity"/>
    <property type="evidence" value="ECO:0007669"/>
    <property type="project" value="InterPro"/>
</dbReference>
<comment type="similarity">
    <text evidence="2 6">Belongs to the FPP/GGPP synthase family.</text>
</comment>
<keyword evidence="4" id="KW-0479">Metal-binding</keyword>
<evidence type="ECO:0000313" key="7">
    <source>
        <dbReference type="EMBL" id="ROZ64090.1"/>
    </source>
</evidence>
<dbReference type="Pfam" id="PF00348">
    <property type="entry name" value="polyprenyl_synt"/>
    <property type="match status" value="1"/>
</dbReference>
<accession>A0A3N3ZRW7</accession>
<evidence type="ECO:0000313" key="8">
    <source>
        <dbReference type="Proteomes" id="UP000270616"/>
    </source>
</evidence>
<dbReference type="CDD" id="cd00685">
    <property type="entry name" value="Trans_IPPS_HT"/>
    <property type="match status" value="1"/>
</dbReference>
<evidence type="ECO:0000256" key="1">
    <source>
        <dbReference type="ARBA" id="ARBA00001946"/>
    </source>
</evidence>
<evidence type="ECO:0000256" key="4">
    <source>
        <dbReference type="ARBA" id="ARBA00022723"/>
    </source>
</evidence>
<dbReference type="OrthoDB" id="4497239at2"/>
<gene>
    <name evidence="7" type="ORF">EDL96_04265</name>
</gene>
<dbReference type="InterPro" id="IPR008949">
    <property type="entry name" value="Isoprenoid_synthase_dom_sf"/>
</dbReference>
<protein>
    <submittedName>
        <fullName evidence="7">Polyprenyl synthetase family protein</fullName>
    </submittedName>
</protein>
<comment type="cofactor">
    <cofactor evidence="1">
        <name>Mg(2+)</name>
        <dbReference type="ChEBI" id="CHEBI:18420"/>
    </cofactor>
</comment>
<keyword evidence="8" id="KW-1185">Reference proteome</keyword>
<evidence type="ECO:0000256" key="6">
    <source>
        <dbReference type="RuleBase" id="RU004466"/>
    </source>
</evidence>
<evidence type="ECO:0000256" key="3">
    <source>
        <dbReference type="ARBA" id="ARBA00022679"/>
    </source>
</evidence>
<dbReference type="InterPro" id="IPR000092">
    <property type="entry name" value="Polyprenyl_synt"/>
</dbReference>
<dbReference type="PROSITE" id="PS00723">
    <property type="entry name" value="POLYPRENYL_SYNTHASE_1"/>
    <property type="match status" value="1"/>
</dbReference>
<dbReference type="EMBL" id="RKMF01000004">
    <property type="protein sequence ID" value="ROZ64090.1"/>
    <property type="molecule type" value="Genomic_DNA"/>
</dbReference>
<name>A0A3N3ZRW7_9MICC</name>
<dbReference type="AlphaFoldDB" id="A0A3N3ZRW7"/>
<proteinExistence type="inferred from homology"/>
<comment type="caution">
    <text evidence="7">The sequence shown here is derived from an EMBL/GenBank/DDBJ whole genome shotgun (WGS) entry which is preliminary data.</text>
</comment>
<dbReference type="SUPFAM" id="SSF48576">
    <property type="entry name" value="Terpenoid synthases"/>
    <property type="match status" value="1"/>
</dbReference>
<dbReference type="Gene3D" id="1.10.600.10">
    <property type="entry name" value="Farnesyl Diphosphate Synthase"/>
    <property type="match status" value="1"/>
</dbReference>
<organism evidence="7 8">
    <name type="scientific">Kocuria soli</name>
    <dbReference type="NCBI Taxonomy" id="2485125"/>
    <lineage>
        <taxon>Bacteria</taxon>
        <taxon>Bacillati</taxon>
        <taxon>Actinomycetota</taxon>
        <taxon>Actinomycetes</taxon>
        <taxon>Micrococcales</taxon>
        <taxon>Micrococcaceae</taxon>
        <taxon>Kocuria</taxon>
    </lineage>
</organism>
<evidence type="ECO:0000256" key="2">
    <source>
        <dbReference type="ARBA" id="ARBA00006706"/>
    </source>
</evidence>
<dbReference type="SFLD" id="SFLDS00005">
    <property type="entry name" value="Isoprenoid_Synthase_Type_I"/>
    <property type="match status" value="1"/>
</dbReference>
<dbReference type="Proteomes" id="UP000270616">
    <property type="component" value="Unassembled WGS sequence"/>
</dbReference>